<dbReference type="PANTHER" id="PTHR46206">
    <property type="entry name" value="CYTOCHROME P450"/>
    <property type="match status" value="1"/>
</dbReference>
<dbReference type="GO" id="GO:0020037">
    <property type="term" value="F:heme binding"/>
    <property type="evidence" value="ECO:0007669"/>
    <property type="project" value="InterPro"/>
</dbReference>
<dbReference type="SUPFAM" id="SSF48264">
    <property type="entry name" value="Cytochrome P450"/>
    <property type="match status" value="1"/>
</dbReference>
<dbReference type="GO" id="GO:0004497">
    <property type="term" value="F:monooxygenase activity"/>
    <property type="evidence" value="ECO:0007669"/>
    <property type="project" value="UniProtKB-KW"/>
</dbReference>
<keyword evidence="11" id="KW-1185">Reference proteome</keyword>
<name>A0AAN6M6S7_9PLEO</name>
<dbReference type="PROSITE" id="PS00086">
    <property type="entry name" value="CYTOCHROME_P450"/>
    <property type="match status" value="1"/>
</dbReference>
<dbReference type="CDD" id="cd11041">
    <property type="entry name" value="CYP503A1-like"/>
    <property type="match status" value="1"/>
</dbReference>
<keyword evidence="9" id="KW-1133">Transmembrane helix</keyword>
<evidence type="ECO:0000256" key="9">
    <source>
        <dbReference type="SAM" id="Phobius"/>
    </source>
</evidence>
<dbReference type="Proteomes" id="UP001280581">
    <property type="component" value="Unassembled WGS sequence"/>
</dbReference>
<accession>A0AAN6M6S7</accession>
<evidence type="ECO:0000256" key="6">
    <source>
        <dbReference type="ARBA" id="ARBA00023004"/>
    </source>
</evidence>
<organism evidence="10 11">
    <name type="scientific">Pseudopithomyces chartarum</name>
    <dbReference type="NCBI Taxonomy" id="1892770"/>
    <lineage>
        <taxon>Eukaryota</taxon>
        <taxon>Fungi</taxon>
        <taxon>Dikarya</taxon>
        <taxon>Ascomycota</taxon>
        <taxon>Pezizomycotina</taxon>
        <taxon>Dothideomycetes</taxon>
        <taxon>Pleosporomycetidae</taxon>
        <taxon>Pleosporales</taxon>
        <taxon>Massarineae</taxon>
        <taxon>Didymosphaeriaceae</taxon>
        <taxon>Pseudopithomyces</taxon>
    </lineage>
</organism>
<protein>
    <recommendedName>
        <fullName evidence="12">Cytochrome P450 monooxygenase</fullName>
    </recommendedName>
</protein>
<keyword evidence="8" id="KW-0503">Monooxygenase</keyword>
<evidence type="ECO:0000256" key="1">
    <source>
        <dbReference type="ARBA" id="ARBA00001971"/>
    </source>
</evidence>
<keyword evidence="9" id="KW-0812">Transmembrane</keyword>
<proteinExistence type="inferred from homology"/>
<keyword evidence="9" id="KW-0472">Membrane</keyword>
<evidence type="ECO:0008006" key="12">
    <source>
        <dbReference type="Google" id="ProtNLM"/>
    </source>
</evidence>
<dbReference type="Pfam" id="PF00067">
    <property type="entry name" value="p450"/>
    <property type="match status" value="1"/>
</dbReference>
<comment type="similarity">
    <text evidence="3 8">Belongs to the cytochrome P450 family.</text>
</comment>
<gene>
    <name evidence="10" type="ORF">GRF29_19g2392484</name>
</gene>
<keyword evidence="6 7" id="KW-0408">Iron</keyword>
<dbReference type="GO" id="GO:0016705">
    <property type="term" value="F:oxidoreductase activity, acting on paired donors, with incorporation or reduction of molecular oxygen"/>
    <property type="evidence" value="ECO:0007669"/>
    <property type="project" value="InterPro"/>
</dbReference>
<evidence type="ECO:0000256" key="4">
    <source>
        <dbReference type="ARBA" id="ARBA00022723"/>
    </source>
</evidence>
<dbReference type="GO" id="GO:0005506">
    <property type="term" value="F:iron ion binding"/>
    <property type="evidence" value="ECO:0007669"/>
    <property type="project" value="InterPro"/>
</dbReference>
<keyword evidence="4 7" id="KW-0479">Metal-binding</keyword>
<dbReference type="PRINTS" id="PR00465">
    <property type="entry name" value="EP450IV"/>
</dbReference>
<evidence type="ECO:0000256" key="8">
    <source>
        <dbReference type="RuleBase" id="RU000461"/>
    </source>
</evidence>
<evidence type="ECO:0000256" key="7">
    <source>
        <dbReference type="PIRSR" id="PIRSR602403-1"/>
    </source>
</evidence>
<sequence>MDVELLGIGHSAQTVAIATVFFLGFFLFTKVNFNAQLRKLPAIGAGKGETYRKRFLEQGKAMYEDGYKKFKDSAFRITAYGEEQVIIGPRFLPELRKLPDSVLSFPKAVELALETKYTKVETEEPLLTHSIKADLTPALARLNPIIFDEVERAFHDEMPDCKDWTAVNVWSKIAAMVAKISGRLFVGPELCHDEKYLEMAVNYALQLNTAQEDIKKLRPIFKPWTAPRLESVKKLHEARKQLEEFLAPIIQSRRDAKDHDPNWIEPDDMLSWLMKRQEEIGDTSTKRAAAMQLGLNFAAILTTTLTTTNILYTLAVSPDDVAMLREEVQKTLVEHGGTLTSRALQQMLKLDSYMKECMRFYPPGYTTFTRRVLKSFTLSNGQTIPAGVIIETPSHAVYQDPELYPGPNSSDTFDSLRSYKLRQAGGATEHARNQFVTTNEQNLMFGYGRHACPGRFFAANEIKMILSRFLLNYEFKNEDGSDERYAQIELGKVSAPNAEKSLLFRRI</sequence>
<feature type="binding site" description="axial binding residue" evidence="7">
    <location>
        <position position="452"/>
    </location>
    <ligand>
        <name>heme</name>
        <dbReference type="ChEBI" id="CHEBI:30413"/>
    </ligand>
    <ligandPart>
        <name>Fe</name>
        <dbReference type="ChEBI" id="CHEBI:18248"/>
    </ligandPart>
</feature>
<dbReference type="InterPro" id="IPR001128">
    <property type="entry name" value="Cyt_P450"/>
</dbReference>
<evidence type="ECO:0000313" key="11">
    <source>
        <dbReference type="Proteomes" id="UP001280581"/>
    </source>
</evidence>
<evidence type="ECO:0000313" key="10">
    <source>
        <dbReference type="EMBL" id="KAK3215156.1"/>
    </source>
</evidence>
<comment type="cofactor">
    <cofactor evidence="1 7">
        <name>heme</name>
        <dbReference type="ChEBI" id="CHEBI:30413"/>
    </cofactor>
</comment>
<reference evidence="10 11" key="1">
    <citation type="submission" date="2021-02" db="EMBL/GenBank/DDBJ databases">
        <title>Genome assembly of Pseudopithomyces chartarum.</title>
        <authorList>
            <person name="Jauregui R."/>
            <person name="Singh J."/>
            <person name="Voisey C."/>
        </authorList>
    </citation>
    <scope>NUCLEOTIDE SEQUENCE [LARGE SCALE GENOMIC DNA]</scope>
    <source>
        <strain evidence="10 11">AGR01</strain>
    </source>
</reference>
<feature type="transmembrane region" description="Helical" evidence="9">
    <location>
        <begin position="12"/>
        <end position="29"/>
    </location>
</feature>
<dbReference type="InterPro" id="IPR002403">
    <property type="entry name" value="Cyt_P450_E_grp-IV"/>
</dbReference>
<dbReference type="AlphaFoldDB" id="A0AAN6M6S7"/>
<keyword evidence="5 8" id="KW-0560">Oxidoreductase</keyword>
<dbReference type="Gene3D" id="1.10.630.10">
    <property type="entry name" value="Cytochrome P450"/>
    <property type="match status" value="1"/>
</dbReference>
<dbReference type="InterPro" id="IPR017972">
    <property type="entry name" value="Cyt_P450_CS"/>
</dbReference>
<comment type="pathway">
    <text evidence="2">Mycotoxin biosynthesis.</text>
</comment>
<dbReference type="InterPro" id="IPR036396">
    <property type="entry name" value="Cyt_P450_sf"/>
</dbReference>
<evidence type="ECO:0000256" key="3">
    <source>
        <dbReference type="ARBA" id="ARBA00010617"/>
    </source>
</evidence>
<evidence type="ECO:0000256" key="5">
    <source>
        <dbReference type="ARBA" id="ARBA00023002"/>
    </source>
</evidence>
<dbReference type="PANTHER" id="PTHR46206:SF7">
    <property type="entry name" value="P450, PUTATIVE (EUROFUNG)-RELATED"/>
    <property type="match status" value="1"/>
</dbReference>
<dbReference type="EMBL" id="WVTA01000003">
    <property type="protein sequence ID" value="KAK3215156.1"/>
    <property type="molecule type" value="Genomic_DNA"/>
</dbReference>
<evidence type="ECO:0000256" key="2">
    <source>
        <dbReference type="ARBA" id="ARBA00004685"/>
    </source>
</evidence>
<comment type="caution">
    <text evidence="10">The sequence shown here is derived from an EMBL/GenBank/DDBJ whole genome shotgun (WGS) entry which is preliminary data.</text>
</comment>
<keyword evidence="7 8" id="KW-0349">Heme</keyword>